<dbReference type="GO" id="GO:0003677">
    <property type="term" value="F:DNA binding"/>
    <property type="evidence" value="ECO:0007669"/>
    <property type="project" value="UniProtKB-UniRule"/>
</dbReference>
<dbReference type="InterPro" id="IPR001845">
    <property type="entry name" value="HTH_ArsR_DNA-bd_dom"/>
</dbReference>
<keyword evidence="7" id="KW-1185">Reference proteome</keyword>
<proteinExistence type="inferred from homology"/>
<evidence type="ECO:0000256" key="3">
    <source>
        <dbReference type="ARBA" id="ARBA00023163"/>
    </source>
</evidence>
<evidence type="ECO:0000256" key="4">
    <source>
        <dbReference type="PIRNR" id="PIRNR006707"/>
    </source>
</evidence>
<dbReference type="CDD" id="cd00090">
    <property type="entry name" value="HTH_ARSR"/>
    <property type="match status" value="1"/>
</dbReference>
<keyword evidence="1 4" id="KW-0805">Transcription regulation</keyword>
<keyword evidence="2 4" id="KW-0238">DNA-binding</keyword>
<dbReference type="OrthoDB" id="280350at2"/>
<evidence type="ECO:0000256" key="2">
    <source>
        <dbReference type="ARBA" id="ARBA00023125"/>
    </source>
</evidence>
<dbReference type="EMBL" id="CP036425">
    <property type="protein sequence ID" value="QDU34800.1"/>
    <property type="molecule type" value="Genomic_DNA"/>
</dbReference>
<gene>
    <name evidence="6" type="primary">opcR</name>
    <name evidence="6" type="ORF">KS4_28750</name>
</gene>
<dbReference type="PANTHER" id="PTHR38465:SF1">
    <property type="entry name" value="HTH-TYPE TRANSCRIPTIONAL REGULATOR MJ1563-RELATED"/>
    <property type="match status" value="1"/>
</dbReference>
<dbReference type="InterPro" id="IPR036388">
    <property type="entry name" value="WH-like_DNA-bd_sf"/>
</dbReference>
<feature type="domain" description="HTH arsR-type" evidence="5">
    <location>
        <begin position="46"/>
        <end position="83"/>
    </location>
</feature>
<protein>
    <recommendedName>
        <fullName evidence="4">HTH-type transcriptional regulator</fullName>
    </recommendedName>
</protein>
<name>A0A517YX48_9BACT</name>
<dbReference type="PANTHER" id="PTHR38465">
    <property type="entry name" value="HTH-TYPE TRANSCRIPTIONAL REGULATOR MJ1563-RELATED"/>
    <property type="match status" value="1"/>
</dbReference>
<reference evidence="6 7" key="1">
    <citation type="submission" date="2019-02" db="EMBL/GenBank/DDBJ databases">
        <title>Deep-cultivation of Planctomycetes and their phenomic and genomic characterization uncovers novel biology.</title>
        <authorList>
            <person name="Wiegand S."/>
            <person name="Jogler M."/>
            <person name="Boedeker C."/>
            <person name="Pinto D."/>
            <person name="Vollmers J."/>
            <person name="Rivas-Marin E."/>
            <person name="Kohn T."/>
            <person name="Peeters S.H."/>
            <person name="Heuer A."/>
            <person name="Rast P."/>
            <person name="Oberbeckmann S."/>
            <person name="Bunk B."/>
            <person name="Jeske O."/>
            <person name="Meyerdierks A."/>
            <person name="Storesund J.E."/>
            <person name="Kallscheuer N."/>
            <person name="Luecker S."/>
            <person name="Lage O.M."/>
            <person name="Pohl T."/>
            <person name="Merkel B.J."/>
            <person name="Hornburger P."/>
            <person name="Mueller R.-W."/>
            <person name="Bruemmer F."/>
            <person name="Labrenz M."/>
            <person name="Spormann A.M."/>
            <person name="Op den Camp H."/>
            <person name="Overmann J."/>
            <person name="Amann R."/>
            <person name="Jetten M.S.M."/>
            <person name="Mascher T."/>
            <person name="Medema M.H."/>
            <person name="Devos D.P."/>
            <person name="Kaster A.-K."/>
            <person name="Ovreas L."/>
            <person name="Rohde M."/>
            <person name="Galperin M.Y."/>
            <person name="Jogler C."/>
        </authorList>
    </citation>
    <scope>NUCLEOTIDE SEQUENCE [LARGE SCALE GENOMIC DNA]</scope>
    <source>
        <strain evidence="6 7">KS4</strain>
    </source>
</reference>
<evidence type="ECO:0000259" key="5">
    <source>
        <dbReference type="Pfam" id="PF01022"/>
    </source>
</evidence>
<organism evidence="6 7">
    <name type="scientific">Poriferisphaera corsica</name>
    <dbReference type="NCBI Taxonomy" id="2528020"/>
    <lineage>
        <taxon>Bacteria</taxon>
        <taxon>Pseudomonadati</taxon>
        <taxon>Planctomycetota</taxon>
        <taxon>Phycisphaerae</taxon>
        <taxon>Phycisphaerales</taxon>
        <taxon>Phycisphaeraceae</taxon>
        <taxon>Poriferisphaera</taxon>
    </lineage>
</organism>
<dbReference type="Proteomes" id="UP000317369">
    <property type="component" value="Chromosome"/>
</dbReference>
<dbReference type="PIRSF" id="PIRSF006707">
    <property type="entry name" value="MJ1563"/>
    <property type="match status" value="1"/>
</dbReference>
<evidence type="ECO:0000313" key="6">
    <source>
        <dbReference type="EMBL" id="QDU34800.1"/>
    </source>
</evidence>
<dbReference type="SUPFAM" id="SSF46785">
    <property type="entry name" value="Winged helix' DNA-binding domain"/>
    <property type="match status" value="1"/>
</dbReference>
<comment type="similarity">
    <text evidence="4">Belongs to the GbsR family.</text>
</comment>
<sequence>MMNQNEQHEADGVLNESREHFIQGMCTIAQFWGFPKAMGAVYGVVYLSDRPVGLNQLVELSGVTKGAVSTHVRALDRLGLVHKKIVVGDRRDFYTAETDFWKIVRNVLKEREKPEFDQALRTVGESRAMLKDMDGCEGECRERQAFCDERMKNMEEFFKMLDKLVATIVALDDLQQSTVGKVMGLFKGSID</sequence>
<keyword evidence="3 4" id="KW-0804">Transcription</keyword>
<dbReference type="AlphaFoldDB" id="A0A517YX48"/>
<dbReference type="RefSeq" id="WP_145079159.1">
    <property type="nucleotide sequence ID" value="NZ_CP036425.1"/>
</dbReference>
<dbReference type="KEGG" id="pcor:KS4_28750"/>
<dbReference type="Pfam" id="PF01022">
    <property type="entry name" value="HTH_5"/>
    <property type="match status" value="1"/>
</dbReference>
<dbReference type="Gene3D" id="1.10.10.10">
    <property type="entry name" value="Winged helix-like DNA-binding domain superfamily/Winged helix DNA-binding domain"/>
    <property type="match status" value="1"/>
</dbReference>
<dbReference type="InterPro" id="IPR036390">
    <property type="entry name" value="WH_DNA-bd_sf"/>
</dbReference>
<dbReference type="InterPro" id="IPR011991">
    <property type="entry name" value="ArsR-like_HTH"/>
</dbReference>
<dbReference type="InterPro" id="IPR026282">
    <property type="entry name" value="MJ1563"/>
</dbReference>
<dbReference type="InterPro" id="IPR052362">
    <property type="entry name" value="HTH-GbsR_regulator"/>
</dbReference>
<evidence type="ECO:0000256" key="1">
    <source>
        <dbReference type="ARBA" id="ARBA00023015"/>
    </source>
</evidence>
<evidence type="ECO:0000313" key="7">
    <source>
        <dbReference type="Proteomes" id="UP000317369"/>
    </source>
</evidence>
<accession>A0A517YX48</accession>
<dbReference type="GO" id="GO:0003700">
    <property type="term" value="F:DNA-binding transcription factor activity"/>
    <property type="evidence" value="ECO:0007669"/>
    <property type="project" value="InterPro"/>
</dbReference>